<protein>
    <submittedName>
        <fullName evidence="2">Peptidase, M23 family</fullName>
    </submittedName>
</protein>
<dbReference type="PROSITE" id="PS50022">
    <property type="entry name" value="FA58C_3"/>
    <property type="match status" value="1"/>
</dbReference>
<proteinExistence type="predicted"/>
<dbReference type="SUPFAM" id="SSF51261">
    <property type="entry name" value="Duplicated hybrid motif"/>
    <property type="match status" value="1"/>
</dbReference>
<dbReference type="Gene3D" id="2.60.120.260">
    <property type="entry name" value="Galactose-binding domain-like"/>
    <property type="match status" value="1"/>
</dbReference>
<comment type="caution">
    <text evidence="2">The sequence shown here is derived from an EMBL/GenBank/DDBJ whole genome shotgun (WGS) entry which is preliminary data.</text>
</comment>
<dbReference type="InterPro" id="IPR008979">
    <property type="entry name" value="Galactose-bd-like_sf"/>
</dbReference>
<dbReference type="AlphaFoldDB" id="M3FT54"/>
<dbReference type="Proteomes" id="UP000011770">
    <property type="component" value="Unassembled WGS sequence"/>
</dbReference>
<dbReference type="InterPro" id="IPR050570">
    <property type="entry name" value="Cell_wall_metabolism_enzyme"/>
</dbReference>
<name>M3FT54_9LEPT</name>
<dbReference type="Pfam" id="PF01551">
    <property type="entry name" value="Peptidase_M23"/>
    <property type="match status" value="1"/>
</dbReference>
<sequence>MFDSFRFLNIINPILTIGFLFFIISTSGDASPTAYGNLGSETDFIDFGRWTTTPFSYSVSSSFSSEYGGFNLFDSDSNTHWYSTNRSGSEWIIVDFGSKRLINGLEITVPLFRKERAAKKYEVQVLIRDDWRTIFVNQNVELHNFHKLENLDASVLRIYFPDTTDHGVVISDLKLFLNQKLLNGIEPRLRGYTFPVPNGLIPSFDFQLPNAPRVYRNGVHKGIDIYKKRELDGRIRNLNFRDEAIAPADGVVVRADHSYFPMTLADYEYHTSQSQKGTVTYVEKDFGGRQVWIDHGHGVMSSFNHLSSIRKDLKVGAKVKQGESIGTVGNSGLIEEAKGLTDNTHLHFEIWVDGEFLGNGLPPAQVRKLLQFFLDATERTKIVLQTRE</sequence>
<evidence type="ECO:0000259" key="1">
    <source>
        <dbReference type="PROSITE" id="PS50022"/>
    </source>
</evidence>
<dbReference type="Pfam" id="PF00754">
    <property type="entry name" value="F5_F8_type_C"/>
    <property type="match status" value="1"/>
</dbReference>
<dbReference type="InterPro" id="IPR000421">
    <property type="entry name" value="FA58C"/>
</dbReference>
<dbReference type="PANTHER" id="PTHR21666:SF270">
    <property type="entry name" value="MUREIN HYDROLASE ACTIVATOR ENVC"/>
    <property type="match status" value="1"/>
</dbReference>
<feature type="domain" description="F5/8 type C" evidence="1">
    <location>
        <begin position="33"/>
        <end position="178"/>
    </location>
</feature>
<reference evidence="2 3" key="1">
    <citation type="submission" date="2013-01" db="EMBL/GenBank/DDBJ databases">
        <authorList>
            <person name="Harkins D.M."/>
            <person name="Durkin A.S."/>
            <person name="Brinkac L.M."/>
            <person name="Haft D.H."/>
            <person name="Selengut J.D."/>
            <person name="Sanka R."/>
            <person name="DePew J."/>
            <person name="Purushe J."/>
            <person name="Tulsiani S.M."/>
            <person name="Graham G.C."/>
            <person name="Burns M.-A."/>
            <person name="Dohnt M.F."/>
            <person name="Smythe L.D."/>
            <person name="McKay D.B."/>
            <person name="Craig S.B."/>
            <person name="Vinetz J.M."/>
            <person name="Sutton G.G."/>
            <person name="Nierman W.C."/>
            <person name="Fouts D.E."/>
        </authorList>
    </citation>
    <scope>NUCLEOTIDE SEQUENCE [LARGE SCALE GENOMIC DNA]</scope>
    <source>
        <strain evidence="2 3">LT2116</strain>
    </source>
</reference>
<dbReference type="SUPFAM" id="SSF49785">
    <property type="entry name" value="Galactose-binding domain-like"/>
    <property type="match status" value="1"/>
</dbReference>
<evidence type="ECO:0000313" key="2">
    <source>
        <dbReference type="EMBL" id="EMF83462.1"/>
    </source>
</evidence>
<dbReference type="CDD" id="cd12797">
    <property type="entry name" value="M23_peptidase"/>
    <property type="match status" value="1"/>
</dbReference>
<dbReference type="EMBL" id="AHOR02000012">
    <property type="protein sequence ID" value="EMF83462.1"/>
    <property type="molecule type" value="Genomic_DNA"/>
</dbReference>
<dbReference type="InterPro" id="IPR011055">
    <property type="entry name" value="Dup_hybrid_motif"/>
</dbReference>
<organism evidence="2 3">
    <name type="scientific">Leptospira weilii serovar Topaz str. LT2116</name>
    <dbReference type="NCBI Taxonomy" id="1088540"/>
    <lineage>
        <taxon>Bacteria</taxon>
        <taxon>Pseudomonadati</taxon>
        <taxon>Spirochaetota</taxon>
        <taxon>Spirochaetia</taxon>
        <taxon>Leptospirales</taxon>
        <taxon>Leptospiraceae</taxon>
        <taxon>Leptospira</taxon>
    </lineage>
</organism>
<dbReference type="PANTHER" id="PTHR21666">
    <property type="entry name" value="PEPTIDASE-RELATED"/>
    <property type="match status" value="1"/>
</dbReference>
<dbReference type="Gene3D" id="2.70.70.10">
    <property type="entry name" value="Glucose Permease (Domain IIA)"/>
    <property type="match status" value="1"/>
</dbReference>
<gene>
    <name evidence="2" type="ORF">LEP1GSC188_1291</name>
</gene>
<evidence type="ECO:0000313" key="3">
    <source>
        <dbReference type="Proteomes" id="UP000011770"/>
    </source>
</evidence>
<dbReference type="InterPro" id="IPR016047">
    <property type="entry name" value="M23ase_b-sheet_dom"/>
</dbReference>
<accession>M3FT54</accession>
<dbReference type="GO" id="GO:0004222">
    <property type="term" value="F:metalloendopeptidase activity"/>
    <property type="evidence" value="ECO:0007669"/>
    <property type="project" value="TreeGrafter"/>
</dbReference>